<evidence type="ECO:0000313" key="4">
    <source>
        <dbReference type="Proteomes" id="UP000320338"/>
    </source>
</evidence>
<dbReference type="SMART" id="SM00507">
    <property type="entry name" value="HNHc"/>
    <property type="match status" value="1"/>
</dbReference>
<keyword evidence="4" id="KW-1185">Reference proteome</keyword>
<comment type="similarity">
    <text evidence="1">Belongs to the Rv1128c/1148c/1588c/1702c/1945/3466 family.</text>
</comment>
<dbReference type="Proteomes" id="UP000320338">
    <property type="component" value="Unassembled WGS sequence"/>
</dbReference>
<dbReference type="InterPro" id="IPR003870">
    <property type="entry name" value="DUF222"/>
</dbReference>
<keyword evidence="3" id="KW-0255">Endonuclease</keyword>
<comment type="caution">
    <text evidence="3">The sequence shown here is derived from an EMBL/GenBank/DDBJ whole genome shotgun (WGS) entry which is preliminary data.</text>
</comment>
<dbReference type="GO" id="GO:0003676">
    <property type="term" value="F:nucleic acid binding"/>
    <property type="evidence" value="ECO:0007669"/>
    <property type="project" value="InterPro"/>
</dbReference>
<protein>
    <submittedName>
        <fullName evidence="3">HNH endonuclease</fullName>
    </submittedName>
</protein>
<organism evidence="3 4">
    <name type="scientific">Pseudonocardia hydrocarbonoxydans</name>
    <dbReference type="NCBI Taxonomy" id="76726"/>
    <lineage>
        <taxon>Bacteria</taxon>
        <taxon>Bacillati</taxon>
        <taxon>Actinomycetota</taxon>
        <taxon>Actinomycetes</taxon>
        <taxon>Pseudonocardiales</taxon>
        <taxon>Pseudonocardiaceae</taxon>
        <taxon>Pseudonocardia</taxon>
    </lineage>
</organism>
<evidence type="ECO:0000256" key="1">
    <source>
        <dbReference type="ARBA" id="ARBA00023450"/>
    </source>
</evidence>
<feature type="domain" description="HNH nuclease" evidence="2">
    <location>
        <begin position="341"/>
        <end position="393"/>
    </location>
</feature>
<evidence type="ECO:0000259" key="2">
    <source>
        <dbReference type="SMART" id="SM00507"/>
    </source>
</evidence>
<dbReference type="Pfam" id="PF01844">
    <property type="entry name" value="HNH"/>
    <property type="match status" value="1"/>
</dbReference>
<dbReference type="GO" id="GO:0008270">
    <property type="term" value="F:zinc ion binding"/>
    <property type="evidence" value="ECO:0007669"/>
    <property type="project" value="InterPro"/>
</dbReference>
<reference evidence="3 4" key="1">
    <citation type="submission" date="2019-06" db="EMBL/GenBank/DDBJ databases">
        <title>Whole genome shotgun sequence of Pseudonocardia hydrocarbonoxydans NBRC 14498.</title>
        <authorList>
            <person name="Hosoyama A."/>
            <person name="Uohara A."/>
            <person name="Ohji S."/>
            <person name="Ichikawa N."/>
        </authorList>
    </citation>
    <scope>NUCLEOTIDE SEQUENCE [LARGE SCALE GENOMIC DNA]</scope>
    <source>
        <strain evidence="3 4">NBRC 14498</strain>
    </source>
</reference>
<name>A0A4Y3WNX4_9PSEU</name>
<dbReference type="AlphaFoldDB" id="A0A4Y3WNX4"/>
<dbReference type="InterPro" id="IPR002711">
    <property type="entry name" value="HNH"/>
</dbReference>
<accession>A0A4Y3WNX4</accession>
<evidence type="ECO:0000313" key="3">
    <source>
        <dbReference type="EMBL" id="GEC19559.1"/>
    </source>
</evidence>
<dbReference type="EMBL" id="BJNG01000015">
    <property type="protein sequence ID" value="GEC19559.1"/>
    <property type="molecule type" value="Genomic_DNA"/>
</dbReference>
<dbReference type="CDD" id="cd00085">
    <property type="entry name" value="HNHc"/>
    <property type="match status" value="1"/>
</dbReference>
<keyword evidence="3" id="KW-0378">Hydrolase</keyword>
<dbReference type="Gene3D" id="1.10.30.50">
    <property type="match status" value="1"/>
</dbReference>
<sequence length="433" mass="46606">MFDYTRSMAPDPLRAAHQHLAAALEELATATRTASDTDLVSVLTLCEGLSRRVDAISVSAVATLDQRGVFLTRGYTCTARALADLLGWTGREARRHVVAATDVHRRATLGGEPLPARLPATAAAFSAGDVALRHVEVIGRVLSTPAARRLTPERWSGAEAQLAVAATTLNSGQLETFGTTLVERLDEDGAEPDDTAPPNNELRLVRHRGGAGGSIRGRYSDAALFDAIAAVIDAQAAPLTSDDHRTAPQRQAEALADVCAHVLAHGRDLPEVGGRRPQLTVIVRLEDLERRARAATLEFGGTLTPGALRALACDAGVVPVVMNGAGQPLDVGRGKRTIPDGLRRAVTVRDRGCAHPGCDRPPSWCEVHHVRHWAHGGPTELGNLVMLCRAHHRQVHHCDWLVRIRDGLPEFVPPRWIDPDRTPRRNAPVHLVA</sequence>
<dbReference type="InterPro" id="IPR003615">
    <property type="entry name" value="HNH_nuc"/>
</dbReference>
<proteinExistence type="inferred from homology"/>
<keyword evidence="3" id="KW-0540">Nuclease</keyword>
<gene>
    <name evidence="3" type="ORF">PHY01_18420</name>
</gene>
<dbReference type="Pfam" id="PF02720">
    <property type="entry name" value="DUF222"/>
    <property type="match status" value="1"/>
</dbReference>
<dbReference type="GO" id="GO:0004519">
    <property type="term" value="F:endonuclease activity"/>
    <property type="evidence" value="ECO:0007669"/>
    <property type="project" value="UniProtKB-KW"/>
</dbReference>